<evidence type="ECO:0000313" key="2">
    <source>
        <dbReference type="EMBL" id="KAJ1101406.1"/>
    </source>
</evidence>
<proteinExistence type="predicted"/>
<feature type="compositionally biased region" description="Polar residues" evidence="1">
    <location>
        <begin position="23"/>
        <end position="32"/>
    </location>
</feature>
<feature type="region of interest" description="Disordered" evidence="1">
    <location>
        <begin position="1"/>
        <end position="52"/>
    </location>
</feature>
<feature type="region of interest" description="Disordered" evidence="1">
    <location>
        <begin position="157"/>
        <end position="212"/>
    </location>
</feature>
<dbReference type="AlphaFoldDB" id="A0AAV7MCB8"/>
<organism evidence="2 3">
    <name type="scientific">Pleurodeles waltl</name>
    <name type="common">Iberian ribbed newt</name>
    <dbReference type="NCBI Taxonomy" id="8319"/>
    <lineage>
        <taxon>Eukaryota</taxon>
        <taxon>Metazoa</taxon>
        <taxon>Chordata</taxon>
        <taxon>Craniata</taxon>
        <taxon>Vertebrata</taxon>
        <taxon>Euteleostomi</taxon>
        <taxon>Amphibia</taxon>
        <taxon>Batrachia</taxon>
        <taxon>Caudata</taxon>
        <taxon>Salamandroidea</taxon>
        <taxon>Salamandridae</taxon>
        <taxon>Pleurodelinae</taxon>
        <taxon>Pleurodeles</taxon>
    </lineage>
</organism>
<evidence type="ECO:0000256" key="1">
    <source>
        <dbReference type="SAM" id="MobiDB-lite"/>
    </source>
</evidence>
<feature type="compositionally biased region" description="Low complexity" evidence="1">
    <location>
        <begin position="175"/>
        <end position="197"/>
    </location>
</feature>
<keyword evidence="3" id="KW-1185">Reference proteome</keyword>
<sequence>MERVGATGLQLGVGRGSERGPRSWQQGYTASNPDRRWRPAQGDSALPRPAVDNQWSSRAASDTEGFIIGIWGLPGSNHRCFGCRCSGFSPTLQGGPVTGFGAGRCAPPGSGPRPQSAVDLPGLDPRRDARVRWGPPPGQRPRASGTACDSRTPTLLLRLGGPPDSADLAPPIDRAAASSQPGAAPAARAPAPGARPQLRCPPPVHSGRVTLF</sequence>
<accession>A0AAV7MCB8</accession>
<evidence type="ECO:0000313" key="3">
    <source>
        <dbReference type="Proteomes" id="UP001066276"/>
    </source>
</evidence>
<dbReference type="Proteomes" id="UP001066276">
    <property type="component" value="Chromosome 10"/>
</dbReference>
<comment type="caution">
    <text evidence="2">The sequence shown here is derived from an EMBL/GenBank/DDBJ whole genome shotgun (WGS) entry which is preliminary data.</text>
</comment>
<dbReference type="EMBL" id="JANPWB010000014">
    <property type="protein sequence ID" value="KAJ1101406.1"/>
    <property type="molecule type" value="Genomic_DNA"/>
</dbReference>
<gene>
    <name evidence="2" type="ORF">NDU88_006474</name>
</gene>
<protein>
    <submittedName>
        <fullName evidence="2">Uncharacterized protein</fullName>
    </submittedName>
</protein>
<reference evidence="2" key="1">
    <citation type="journal article" date="2022" name="bioRxiv">
        <title>Sequencing and chromosome-scale assembly of the giantPleurodeles waltlgenome.</title>
        <authorList>
            <person name="Brown T."/>
            <person name="Elewa A."/>
            <person name="Iarovenko S."/>
            <person name="Subramanian E."/>
            <person name="Araus A.J."/>
            <person name="Petzold A."/>
            <person name="Susuki M."/>
            <person name="Suzuki K.-i.T."/>
            <person name="Hayashi T."/>
            <person name="Toyoda A."/>
            <person name="Oliveira C."/>
            <person name="Osipova E."/>
            <person name="Leigh N.D."/>
            <person name="Simon A."/>
            <person name="Yun M.H."/>
        </authorList>
    </citation>
    <scope>NUCLEOTIDE SEQUENCE</scope>
    <source>
        <strain evidence="2">20211129_DDA</strain>
        <tissue evidence="2">Liver</tissue>
    </source>
</reference>
<name>A0AAV7MCB8_PLEWA</name>